<feature type="domain" description="RING-CH-type" evidence="5">
    <location>
        <begin position="66"/>
        <end position="126"/>
    </location>
</feature>
<reference evidence="6 7" key="1">
    <citation type="journal article" date="2017" name="Nature">
        <title>The Apostasia genome and the evolution of orchids.</title>
        <authorList>
            <person name="Zhang G.Q."/>
            <person name="Liu K.W."/>
            <person name="Li Z."/>
            <person name="Lohaus R."/>
            <person name="Hsiao Y.Y."/>
            <person name="Niu S.C."/>
            <person name="Wang J.Y."/>
            <person name="Lin Y.C."/>
            <person name="Xu Q."/>
            <person name="Chen L.J."/>
            <person name="Yoshida K."/>
            <person name="Fujiwara S."/>
            <person name="Wang Z.W."/>
            <person name="Zhang Y.Q."/>
            <person name="Mitsuda N."/>
            <person name="Wang M."/>
            <person name="Liu G.H."/>
            <person name="Pecoraro L."/>
            <person name="Huang H.X."/>
            <person name="Xiao X.J."/>
            <person name="Lin M."/>
            <person name="Wu X.Y."/>
            <person name="Wu W.L."/>
            <person name="Chen Y.Y."/>
            <person name="Chang S.B."/>
            <person name="Sakamoto S."/>
            <person name="Ohme-Takagi M."/>
            <person name="Yagi M."/>
            <person name="Zeng S.J."/>
            <person name="Shen C.Y."/>
            <person name="Yeh C.M."/>
            <person name="Luo Y.B."/>
            <person name="Tsai W.C."/>
            <person name="Van de Peer Y."/>
            <person name="Liu Z.J."/>
        </authorList>
    </citation>
    <scope>NUCLEOTIDE SEQUENCE [LARGE SCALE GENOMIC DNA]</scope>
    <source>
        <strain evidence="7">cv. Shenzhen</strain>
        <tissue evidence="6">Stem</tissue>
    </source>
</reference>
<keyword evidence="4" id="KW-0472">Membrane</keyword>
<dbReference type="AlphaFoldDB" id="A0A2I0AUS3"/>
<keyword evidence="4" id="KW-1133">Transmembrane helix</keyword>
<feature type="transmembrane region" description="Helical" evidence="4">
    <location>
        <begin position="185"/>
        <end position="204"/>
    </location>
</feature>
<name>A0A2I0AUS3_9ASPA</name>
<dbReference type="SUPFAM" id="SSF57850">
    <property type="entry name" value="RING/U-box"/>
    <property type="match status" value="1"/>
</dbReference>
<keyword evidence="1" id="KW-0479">Metal-binding</keyword>
<sequence length="253" mass="28132">MVGDFMECVDRFVASAFFDAGNNVVGGAGGRYSAPAVLEGGVRGEEGSSEGWREGEKYTSGNKKMARVEEVVECRICQEEGNESDMESPCCCIGTIKFAHRKCIQRWCNKKGSITCEICNKAYAPNYSASPSQPASDVLSIDIRENWDTRIDLHDSNFLAIAAAEQELFHAEYEEYAAAHHSGIACCRAVALTLIFLVCVRHILMVTSDLMMVQDIATFISVFLQFASFLLPCYVIACLFYILHSSRRRQSWL</sequence>
<dbReference type="InterPro" id="IPR011016">
    <property type="entry name" value="Znf_RING-CH"/>
</dbReference>
<dbReference type="Gene3D" id="3.30.40.10">
    <property type="entry name" value="Zinc/RING finger domain, C3HC4 (zinc finger)"/>
    <property type="match status" value="1"/>
</dbReference>
<dbReference type="SMART" id="SM00744">
    <property type="entry name" value="RINGv"/>
    <property type="match status" value="1"/>
</dbReference>
<dbReference type="InterPro" id="IPR022143">
    <property type="entry name" value="DUF3675"/>
</dbReference>
<dbReference type="Pfam" id="PF12428">
    <property type="entry name" value="DUF3675"/>
    <property type="match status" value="1"/>
</dbReference>
<dbReference type="GO" id="GO:0016020">
    <property type="term" value="C:membrane"/>
    <property type="evidence" value="ECO:0007669"/>
    <property type="project" value="TreeGrafter"/>
</dbReference>
<dbReference type="GO" id="GO:0008270">
    <property type="term" value="F:zinc ion binding"/>
    <property type="evidence" value="ECO:0007669"/>
    <property type="project" value="UniProtKB-KW"/>
</dbReference>
<dbReference type="GO" id="GO:0004842">
    <property type="term" value="F:ubiquitin-protein transferase activity"/>
    <property type="evidence" value="ECO:0007669"/>
    <property type="project" value="TreeGrafter"/>
</dbReference>
<dbReference type="CDD" id="cd16495">
    <property type="entry name" value="RING_CH-C4HC3_MARCH"/>
    <property type="match status" value="1"/>
</dbReference>
<dbReference type="GO" id="GO:0016567">
    <property type="term" value="P:protein ubiquitination"/>
    <property type="evidence" value="ECO:0007669"/>
    <property type="project" value="TreeGrafter"/>
</dbReference>
<dbReference type="PANTHER" id="PTHR23012:SF176">
    <property type="entry name" value="OS01G0894600 PROTEIN"/>
    <property type="match status" value="1"/>
</dbReference>
<protein>
    <submittedName>
        <fullName evidence="6">E3 ubiquitin-protein ligase MARCH6</fullName>
    </submittedName>
</protein>
<evidence type="ECO:0000259" key="5">
    <source>
        <dbReference type="PROSITE" id="PS51292"/>
    </source>
</evidence>
<dbReference type="InterPro" id="IPR013083">
    <property type="entry name" value="Znf_RING/FYVE/PHD"/>
</dbReference>
<evidence type="ECO:0000313" key="6">
    <source>
        <dbReference type="EMBL" id="PKA59295.1"/>
    </source>
</evidence>
<dbReference type="InterPro" id="IPR033275">
    <property type="entry name" value="MARCH-like"/>
</dbReference>
<evidence type="ECO:0000256" key="3">
    <source>
        <dbReference type="ARBA" id="ARBA00022833"/>
    </source>
</evidence>
<evidence type="ECO:0000256" key="1">
    <source>
        <dbReference type="ARBA" id="ARBA00022723"/>
    </source>
</evidence>
<dbReference type="OrthoDB" id="264354at2759"/>
<dbReference type="Pfam" id="PF12906">
    <property type="entry name" value="RINGv"/>
    <property type="match status" value="1"/>
</dbReference>
<dbReference type="PANTHER" id="PTHR23012">
    <property type="entry name" value="RING/FYVE/PHD ZINC FINGER DOMAIN-CONTAINING"/>
    <property type="match status" value="1"/>
</dbReference>
<evidence type="ECO:0000256" key="2">
    <source>
        <dbReference type="ARBA" id="ARBA00022771"/>
    </source>
</evidence>
<evidence type="ECO:0000313" key="7">
    <source>
        <dbReference type="Proteomes" id="UP000236161"/>
    </source>
</evidence>
<feature type="transmembrane region" description="Helical" evidence="4">
    <location>
        <begin position="216"/>
        <end position="243"/>
    </location>
</feature>
<organism evidence="6 7">
    <name type="scientific">Apostasia shenzhenica</name>
    <dbReference type="NCBI Taxonomy" id="1088818"/>
    <lineage>
        <taxon>Eukaryota</taxon>
        <taxon>Viridiplantae</taxon>
        <taxon>Streptophyta</taxon>
        <taxon>Embryophyta</taxon>
        <taxon>Tracheophyta</taxon>
        <taxon>Spermatophyta</taxon>
        <taxon>Magnoliopsida</taxon>
        <taxon>Liliopsida</taxon>
        <taxon>Asparagales</taxon>
        <taxon>Orchidaceae</taxon>
        <taxon>Apostasioideae</taxon>
        <taxon>Apostasia</taxon>
    </lineage>
</organism>
<keyword evidence="2" id="KW-0863">Zinc-finger</keyword>
<keyword evidence="4" id="KW-0812">Transmembrane</keyword>
<gene>
    <name evidence="6" type="ORF">AXF42_Ash001389</name>
</gene>
<accession>A0A2I0AUS3</accession>
<keyword evidence="3" id="KW-0862">Zinc</keyword>
<dbReference type="Proteomes" id="UP000236161">
    <property type="component" value="Unassembled WGS sequence"/>
</dbReference>
<dbReference type="PROSITE" id="PS51292">
    <property type="entry name" value="ZF_RING_CH"/>
    <property type="match status" value="1"/>
</dbReference>
<keyword evidence="7" id="KW-1185">Reference proteome</keyword>
<proteinExistence type="predicted"/>
<dbReference type="EMBL" id="KZ451950">
    <property type="protein sequence ID" value="PKA59295.1"/>
    <property type="molecule type" value="Genomic_DNA"/>
</dbReference>
<evidence type="ECO:0000256" key="4">
    <source>
        <dbReference type="SAM" id="Phobius"/>
    </source>
</evidence>